<keyword evidence="4" id="KW-0479">Metal-binding</keyword>
<dbReference type="EMBL" id="FWWT01000016">
    <property type="protein sequence ID" value="SMB89145.1"/>
    <property type="molecule type" value="Genomic_DNA"/>
</dbReference>
<protein>
    <submittedName>
        <fullName evidence="9">Succinate dehydrogenase subunit C</fullName>
    </submittedName>
</protein>
<evidence type="ECO:0000256" key="3">
    <source>
        <dbReference type="ARBA" id="ARBA00022692"/>
    </source>
</evidence>
<dbReference type="RefSeq" id="WP_084052963.1">
    <property type="nucleotide sequence ID" value="NZ_FWWT01000016.1"/>
</dbReference>
<feature type="transmembrane region" description="Helical" evidence="8">
    <location>
        <begin position="188"/>
        <end position="212"/>
    </location>
</feature>
<dbReference type="Proteomes" id="UP000192731">
    <property type="component" value="Unassembled WGS sequence"/>
</dbReference>
<gene>
    <name evidence="9" type="ORF">SAMN00017405_0577</name>
</gene>
<feature type="transmembrane region" description="Helical" evidence="8">
    <location>
        <begin position="64"/>
        <end position="88"/>
    </location>
</feature>
<evidence type="ECO:0000256" key="7">
    <source>
        <dbReference type="ARBA" id="ARBA00023136"/>
    </source>
</evidence>
<evidence type="ECO:0000256" key="6">
    <source>
        <dbReference type="ARBA" id="ARBA00023004"/>
    </source>
</evidence>
<dbReference type="GO" id="GO:0016020">
    <property type="term" value="C:membrane"/>
    <property type="evidence" value="ECO:0007669"/>
    <property type="project" value="UniProtKB-SubCell"/>
</dbReference>
<feature type="transmembrane region" description="Helical" evidence="8">
    <location>
        <begin position="150"/>
        <end position="168"/>
    </location>
</feature>
<accession>A0A1W1V769</accession>
<feature type="transmembrane region" description="Helical" evidence="8">
    <location>
        <begin position="24"/>
        <end position="43"/>
    </location>
</feature>
<keyword evidence="3 8" id="KW-0812">Transmembrane</keyword>
<evidence type="ECO:0000313" key="9">
    <source>
        <dbReference type="EMBL" id="SMB89145.1"/>
    </source>
</evidence>
<organism evidence="9 10">
    <name type="scientific">Desulfonispora thiosulfatigenes DSM 11270</name>
    <dbReference type="NCBI Taxonomy" id="656914"/>
    <lineage>
        <taxon>Bacteria</taxon>
        <taxon>Bacillati</taxon>
        <taxon>Bacillota</taxon>
        <taxon>Clostridia</taxon>
        <taxon>Eubacteriales</taxon>
        <taxon>Peptococcaceae</taxon>
        <taxon>Desulfonispora</taxon>
    </lineage>
</organism>
<evidence type="ECO:0000256" key="4">
    <source>
        <dbReference type="ARBA" id="ARBA00022723"/>
    </source>
</evidence>
<feature type="transmembrane region" description="Helical" evidence="8">
    <location>
        <begin position="108"/>
        <end position="129"/>
    </location>
</feature>
<evidence type="ECO:0000256" key="8">
    <source>
        <dbReference type="SAM" id="Phobius"/>
    </source>
</evidence>
<evidence type="ECO:0000256" key="2">
    <source>
        <dbReference type="ARBA" id="ARBA00022617"/>
    </source>
</evidence>
<evidence type="ECO:0000313" key="10">
    <source>
        <dbReference type="Proteomes" id="UP000192731"/>
    </source>
</evidence>
<reference evidence="9 10" key="1">
    <citation type="submission" date="2017-04" db="EMBL/GenBank/DDBJ databases">
        <authorList>
            <person name="Afonso C.L."/>
            <person name="Miller P.J."/>
            <person name="Scott M.A."/>
            <person name="Spackman E."/>
            <person name="Goraichik I."/>
            <person name="Dimitrov K.M."/>
            <person name="Suarez D.L."/>
            <person name="Swayne D.E."/>
        </authorList>
    </citation>
    <scope>NUCLEOTIDE SEQUENCE [LARGE SCALE GENOMIC DNA]</scope>
    <source>
        <strain evidence="9 10">DSM 11270</strain>
    </source>
</reference>
<dbReference type="AlphaFoldDB" id="A0A1W1V769"/>
<keyword evidence="2" id="KW-0349">Heme</keyword>
<dbReference type="SUPFAM" id="SSF81343">
    <property type="entry name" value="Fumarate reductase respiratory complex transmembrane subunits"/>
    <property type="match status" value="1"/>
</dbReference>
<keyword evidence="6" id="KW-0408">Iron</keyword>
<sequence>MAEPVLATQATNTNTYWDFASRKLHSLLGVIPLGFFLAEHLIANATAMKGEAAFNETVNFIQGLPLLLFLEIFFIALPLLFHGIYGVIFAVQSKNNVKLYPTLRNWMFYFQRITGLLTAAFVIYHVYTIRFGTDDLSMYERITTAFSDPIILGIYIVALLSALFHFINGLWNFALNWGLVIGLNSQKYFSYVMIALFFVSAYFGLQMAFAFVH</sequence>
<keyword evidence="7 8" id="KW-0472">Membrane</keyword>
<dbReference type="OrthoDB" id="9789209at2"/>
<evidence type="ECO:0000256" key="5">
    <source>
        <dbReference type="ARBA" id="ARBA00022989"/>
    </source>
</evidence>
<keyword evidence="5 8" id="KW-1133">Transmembrane helix</keyword>
<dbReference type="InterPro" id="IPR034804">
    <property type="entry name" value="SQR/QFR_C/D"/>
</dbReference>
<dbReference type="NCBIfam" id="TIGR02046">
    <property type="entry name" value="sdhC_b558_fam"/>
    <property type="match status" value="1"/>
</dbReference>
<dbReference type="GO" id="GO:0046872">
    <property type="term" value="F:metal ion binding"/>
    <property type="evidence" value="ECO:0007669"/>
    <property type="project" value="UniProtKB-KW"/>
</dbReference>
<dbReference type="STRING" id="656914.SAMN00017405_0577"/>
<comment type="subcellular location">
    <subcellularLocation>
        <location evidence="1">Membrane</location>
    </subcellularLocation>
</comment>
<dbReference type="PANTHER" id="PTHR41910">
    <property type="entry name" value="SUCCINATE DEHYDROGENASE 2 MEMBRANE SUBUNIT SDHC"/>
    <property type="match status" value="1"/>
</dbReference>
<dbReference type="Pfam" id="PF01127">
    <property type="entry name" value="Sdh_cyt"/>
    <property type="match status" value="1"/>
</dbReference>
<keyword evidence="10" id="KW-1185">Reference proteome</keyword>
<dbReference type="PANTHER" id="PTHR41910:SF1">
    <property type="entry name" value="SUCCINATE DEHYDROGENASE HYDROPHOBIC MEMBRANE ANCHOR SUBUNIT"/>
    <property type="match status" value="1"/>
</dbReference>
<dbReference type="InterPro" id="IPR000701">
    <property type="entry name" value="SuccDH_FuR_B_TM-su"/>
</dbReference>
<dbReference type="InterPro" id="IPR011138">
    <property type="entry name" value="Cytochrome_b-558"/>
</dbReference>
<name>A0A1W1V769_DESTI</name>
<dbReference type="InterPro" id="IPR039023">
    <property type="entry name" value="SdhC_prok"/>
</dbReference>
<evidence type="ECO:0000256" key="1">
    <source>
        <dbReference type="ARBA" id="ARBA00004370"/>
    </source>
</evidence>
<dbReference type="Gene3D" id="1.20.1300.10">
    <property type="entry name" value="Fumarate reductase/succinate dehydrogenase, transmembrane subunit"/>
    <property type="match status" value="1"/>
</dbReference>
<proteinExistence type="predicted"/>